<evidence type="ECO:0000256" key="5">
    <source>
        <dbReference type="ARBA" id="ARBA00023242"/>
    </source>
</evidence>
<evidence type="ECO:0000256" key="6">
    <source>
        <dbReference type="RuleBase" id="RU367155"/>
    </source>
</evidence>
<dbReference type="PROSITE" id="PS51152">
    <property type="entry name" value="NFYA_HAP2_2"/>
    <property type="match status" value="1"/>
</dbReference>
<gene>
    <name evidence="7" type="ORF">PXEA_LOCUS5045</name>
</gene>
<comment type="subcellular location">
    <subcellularLocation>
        <location evidence="1 6">Nucleus</location>
    </subcellularLocation>
</comment>
<keyword evidence="8" id="KW-1185">Reference proteome</keyword>
<evidence type="ECO:0000313" key="8">
    <source>
        <dbReference type="Proteomes" id="UP000784294"/>
    </source>
</evidence>
<dbReference type="GO" id="GO:0003700">
    <property type="term" value="F:DNA-binding transcription factor activity"/>
    <property type="evidence" value="ECO:0007669"/>
    <property type="project" value="UniProtKB-UniRule"/>
</dbReference>
<keyword evidence="5 6" id="KW-0539">Nucleus</keyword>
<proteinExistence type="inferred from homology"/>
<keyword evidence="4 6" id="KW-0804">Transcription</keyword>
<reference evidence="7" key="1">
    <citation type="submission" date="2018-11" db="EMBL/GenBank/DDBJ databases">
        <authorList>
            <consortium name="Pathogen Informatics"/>
        </authorList>
    </citation>
    <scope>NUCLEOTIDE SEQUENCE</scope>
</reference>
<dbReference type="Proteomes" id="UP000784294">
    <property type="component" value="Unassembled WGS sequence"/>
</dbReference>
<dbReference type="AlphaFoldDB" id="A0A448WH25"/>
<keyword evidence="2 6" id="KW-0805">Transcription regulation</keyword>
<dbReference type="InterPro" id="IPR001289">
    <property type="entry name" value="NFYA"/>
</dbReference>
<dbReference type="Gene3D" id="6.10.250.2430">
    <property type="match status" value="1"/>
</dbReference>
<dbReference type="Pfam" id="PF02045">
    <property type="entry name" value="CBFB_NFYA"/>
    <property type="match status" value="1"/>
</dbReference>
<evidence type="ECO:0000313" key="7">
    <source>
        <dbReference type="EMBL" id="VEL11605.1"/>
    </source>
</evidence>
<accession>A0A448WH25</accession>
<evidence type="ECO:0000256" key="2">
    <source>
        <dbReference type="ARBA" id="ARBA00023015"/>
    </source>
</evidence>
<protein>
    <recommendedName>
        <fullName evidence="6">Nuclear transcription factor Y subunit</fullName>
    </recommendedName>
</protein>
<dbReference type="PANTHER" id="PTHR12632">
    <property type="entry name" value="TRANSCRIPTION FACTOR NF-Y ALPHA-RELATED"/>
    <property type="match status" value="1"/>
</dbReference>
<dbReference type="GO" id="GO:0005634">
    <property type="term" value="C:nucleus"/>
    <property type="evidence" value="ECO:0007669"/>
    <property type="project" value="UniProtKB-SubCell"/>
</dbReference>
<sequence length="164" mass="18156">AKQYNRILKRRQARAKLEAQGRIPKERRKYLHESRHKHAMNRVRSAGGRFFSIPGCHGGPDSMIEASYAPSSLQPALAPQITTVDGAAGNQMDFKSRISMSGPPCNFVAGTLRLFIHRPNLSMFNSQQSQIGTRGLILVPSAQPSCAPAIRIVLRLYVVTQHPL</sequence>
<dbReference type="EMBL" id="CAAALY010012301">
    <property type="protein sequence ID" value="VEL11605.1"/>
    <property type="molecule type" value="Genomic_DNA"/>
</dbReference>
<evidence type="ECO:0000256" key="4">
    <source>
        <dbReference type="ARBA" id="ARBA00023163"/>
    </source>
</evidence>
<comment type="function">
    <text evidence="6">Component of the sequence-specific heterotrimeric transcription factor (NF-Y) which specifically recognizes a 5'-CCAAT-3' box motif found in the promoters of its target genes.</text>
</comment>
<feature type="non-terminal residue" evidence="7">
    <location>
        <position position="1"/>
    </location>
</feature>
<comment type="subunit">
    <text evidence="6">Heterotrimer.</text>
</comment>
<dbReference type="SMART" id="SM00521">
    <property type="entry name" value="CBF"/>
    <property type="match status" value="1"/>
</dbReference>
<evidence type="ECO:0000256" key="1">
    <source>
        <dbReference type="ARBA" id="ARBA00004123"/>
    </source>
</evidence>
<dbReference type="GO" id="GO:0003677">
    <property type="term" value="F:DNA binding"/>
    <property type="evidence" value="ECO:0007669"/>
    <property type="project" value="UniProtKB-KW"/>
</dbReference>
<evidence type="ECO:0000256" key="3">
    <source>
        <dbReference type="ARBA" id="ARBA00023125"/>
    </source>
</evidence>
<name>A0A448WH25_9PLAT</name>
<comment type="caution">
    <text evidence="7">The sequence shown here is derived from an EMBL/GenBank/DDBJ whole genome shotgun (WGS) entry which is preliminary data.</text>
</comment>
<comment type="similarity">
    <text evidence="6">Belongs to the NFYA/HAP2 subunit family.</text>
</comment>
<organism evidence="7 8">
    <name type="scientific">Protopolystoma xenopodis</name>
    <dbReference type="NCBI Taxonomy" id="117903"/>
    <lineage>
        <taxon>Eukaryota</taxon>
        <taxon>Metazoa</taxon>
        <taxon>Spiralia</taxon>
        <taxon>Lophotrochozoa</taxon>
        <taxon>Platyhelminthes</taxon>
        <taxon>Monogenea</taxon>
        <taxon>Polyopisthocotylea</taxon>
        <taxon>Polystomatidea</taxon>
        <taxon>Polystomatidae</taxon>
        <taxon>Protopolystoma</taxon>
    </lineage>
</organism>
<keyword evidence="3 6" id="KW-0238">DNA-binding</keyword>
<dbReference type="OrthoDB" id="1097733at2759"/>